<feature type="chain" id="PRO_5047470883" evidence="5">
    <location>
        <begin position="29"/>
        <end position="183"/>
    </location>
</feature>
<evidence type="ECO:0000256" key="4">
    <source>
        <dbReference type="ARBA" id="ARBA00022807"/>
    </source>
</evidence>
<name>A0ABY9T4N6_BREBE</name>
<evidence type="ECO:0000256" key="1">
    <source>
        <dbReference type="ARBA" id="ARBA00007074"/>
    </source>
</evidence>
<evidence type="ECO:0000256" key="3">
    <source>
        <dbReference type="ARBA" id="ARBA00022801"/>
    </source>
</evidence>
<keyword evidence="8" id="KW-1185">Reference proteome</keyword>
<comment type="similarity">
    <text evidence="1">Belongs to the peptidase C40 family.</text>
</comment>
<evidence type="ECO:0000256" key="5">
    <source>
        <dbReference type="SAM" id="SignalP"/>
    </source>
</evidence>
<dbReference type="PANTHER" id="PTHR47053">
    <property type="entry name" value="MUREIN DD-ENDOPEPTIDASE MEPH-RELATED"/>
    <property type="match status" value="1"/>
</dbReference>
<dbReference type="InterPro" id="IPR000064">
    <property type="entry name" value="NLP_P60_dom"/>
</dbReference>
<protein>
    <submittedName>
        <fullName evidence="7">C40 family peptidase</fullName>
    </submittedName>
</protein>
<keyword evidence="5" id="KW-0732">Signal</keyword>
<dbReference type="Pfam" id="PF00877">
    <property type="entry name" value="NLPC_P60"/>
    <property type="match status" value="1"/>
</dbReference>
<proteinExistence type="inferred from homology"/>
<evidence type="ECO:0000256" key="2">
    <source>
        <dbReference type="ARBA" id="ARBA00022670"/>
    </source>
</evidence>
<evidence type="ECO:0000313" key="8">
    <source>
        <dbReference type="Proteomes" id="UP001256827"/>
    </source>
</evidence>
<dbReference type="RefSeq" id="WP_310765651.1">
    <property type="nucleotide sequence ID" value="NZ_CP134050.1"/>
</dbReference>
<reference evidence="7 8" key="1">
    <citation type="submission" date="2023-09" db="EMBL/GenBank/DDBJ databases">
        <title>Complete Genome and Methylome dissection of Bacillus brevis NEB573 original source of BbsI restriction endonuclease.</title>
        <authorList>
            <person name="Fomenkov A."/>
            <person name="Roberts R.D."/>
        </authorList>
    </citation>
    <scope>NUCLEOTIDE SEQUENCE [LARGE SCALE GENOMIC DNA]</scope>
    <source>
        <strain evidence="7 8">NEB573</strain>
    </source>
</reference>
<organism evidence="7 8">
    <name type="scientific">Brevibacillus brevis</name>
    <name type="common">Bacillus brevis</name>
    <dbReference type="NCBI Taxonomy" id="1393"/>
    <lineage>
        <taxon>Bacteria</taxon>
        <taxon>Bacillati</taxon>
        <taxon>Bacillota</taxon>
        <taxon>Bacilli</taxon>
        <taxon>Bacillales</taxon>
        <taxon>Paenibacillaceae</taxon>
        <taxon>Brevibacillus</taxon>
    </lineage>
</organism>
<dbReference type="SUPFAM" id="SSF54001">
    <property type="entry name" value="Cysteine proteinases"/>
    <property type="match status" value="1"/>
</dbReference>
<keyword evidence="4" id="KW-0788">Thiol protease</keyword>
<keyword evidence="2" id="KW-0645">Protease</keyword>
<keyword evidence="3" id="KW-0378">Hydrolase</keyword>
<accession>A0ABY9T4N6</accession>
<feature type="domain" description="NlpC/P60" evidence="6">
    <location>
        <begin position="47"/>
        <end position="183"/>
    </location>
</feature>
<evidence type="ECO:0000259" key="6">
    <source>
        <dbReference type="PROSITE" id="PS51935"/>
    </source>
</evidence>
<gene>
    <name evidence="7" type="ORF">RGB73_25055</name>
</gene>
<dbReference type="PANTHER" id="PTHR47053:SF1">
    <property type="entry name" value="MUREIN DD-ENDOPEPTIDASE MEPH-RELATED"/>
    <property type="match status" value="1"/>
</dbReference>
<feature type="signal peptide" evidence="5">
    <location>
        <begin position="1"/>
        <end position="28"/>
    </location>
</feature>
<dbReference type="Proteomes" id="UP001256827">
    <property type="component" value="Chromosome"/>
</dbReference>
<evidence type="ECO:0000313" key="7">
    <source>
        <dbReference type="EMBL" id="WNC13917.1"/>
    </source>
</evidence>
<dbReference type="EMBL" id="CP134050">
    <property type="protein sequence ID" value="WNC13917.1"/>
    <property type="molecule type" value="Genomic_DNA"/>
</dbReference>
<dbReference type="InterPro" id="IPR038765">
    <property type="entry name" value="Papain-like_cys_pep_sf"/>
</dbReference>
<dbReference type="InterPro" id="IPR051202">
    <property type="entry name" value="Peptidase_C40"/>
</dbReference>
<dbReference type="PROSITE" id="PS51935">
    <property type="entry name" value="NLPC_P60"/>
    <property type="match status" value="1"/>
</dbReference>
<dbReference type="Gene3D" id="3.90.1720.10">
    <property type="entry name" value="endopeptidase domain like (from Nostoc punctiforme)"/>
    <property type="match status" value="1"/>
</dbReference>
<sequence length="183" mass="20794">MKTISRLAKWSVILAALTWSTVSPISSASAQSDVSAPSKAHTAAESQELVDKIIHDGLSYWGTPYVYGATRFQDQSFDCSSFVQYLFSQYGVQLGWNAREQARQGEWIPFSEMKKGDLMFFSDEDFPNEQGLNKVRHVGIYMGNGKILHTYEEGIGVTVSDIKNDAREKNYWYEHFLFAKRVI</sequence>